<comment type="caution">
    <text evidence="2">The sequence shown here is derived from an EMBL/GenBank/DDBJ whole genome shotgun (WGS) entry which is preliminary data.</text>
</comment>
<feature type="transmembrane region" description="Helical" evidence="1">
    <location>
        <begin position="7"/>
        <end position="23"/>
    </location>
</feature>
<evidence type="ECO:0000313" key="3">
    <source>
        <dbReference type="Proteomes" id="UP001209737"/>
    </source>
</evidence>
<keyword evidence="3" id="KW-1185">Reference proteome</keyword>
<feature type="transmembrane region" description="Helical" evidence="1">
    <location>
        <begin position="107"/>
        <end position="125"/>
    </location>
</feature>
<keyword evidence="1" id="KW-1133">Transmembrane helix</keyword>
<proteinExistence type="predicted"/>
<accession>A0ABT3M1D5</accession>
<evidence type="ECO:0008006" key="4">
    <source>
        <dbReference type="Google" id="ProtNLM"/>
    </source>
</evidence>
<feature type="transmembrane region" description="Helical" evidence="1">
    <location>
        <begin position="43"/>
        <end position="62"/>
    </location>
</feature>
<evidence type="ECO:0000313" key="2">
    <source>
        <dbReference type="EMBL" id="MCW7463427.1"/>
    </source>
</evidence>
<sequence length="135" mass="15937">MNSYSTLLKFMVSMVLIIGIYLHTSRLVFSPELVIQHLLTREFDMVFVIPMVISTILLWTFRSKVIHHGMISKVIYNFITIYFTISVPLHFKSFFANNVDQFKIFPGWYSLIILPILNLMLIFVLRLQFLPYKAK</sequence>
<protein>
    <recommendedName>
        <fullName evidence="4">Acyltransferase</fullName>
    </recommendedName>
</protein>
<reference evidence="2 3" key="1">
    <citation type="submission" date="2022-06" db="EMBL/GenBank/DDBJ databases">
        <title>Leptospira isolates from biofilms formed at urban environments.</title>
        <authorList>
            <person name="Ribeiro P.S."/>
            <person name="Sousa T."/>
            <person name="Carvalho N."/>
            <person name="Aburjaile F."/>
            <person name="Neves F."/>
            <person name="Oliveira D."/>
            <person name="Blanco L."/>
            <person name="Lima J."/>
            <person name="Costa F."/>
            <person name="Brenig B."/>
            <person name="Soares S."/>
            <person name="Ramos R."/>
            <person name="Goes-Neto A."/>
            <person name="Matiuzzi M."/>
            <person name="Azevedo V."/>
            <person name="Ristow P."/>
        </authorList>
    </citation>
    <scope>NUCLEOTIDE SEQUENCE [LARGE SCALE GENOMIC DNA]</scope>
    <source>
        <strain evidence="2 3">VSF25</strain>
    </source>
</reference>
<gene>
    <name evidence="2" type="ORF">ND812_15115</name>
</gene>
<organism evidence="2 3">
    <name type="scientific">Leptospira limi</name>
    <dbReference type="NCBI Taxonomy" id="2950023"/>
    <lineage>
        <taxon>Bacteria</taxon>
        <taxon>Pseudomonadati</taxon>
        <taxon>Spirochaetota</taxon>
        <taxon>Spirochaetia</taxon>
        <taxon>Leptospirales</taxon>
        <taxon>Leptospiraceae</taxon>
        <taxon>Leptospira</taxon>
    </lineage>
</organism>
<name>A0ABT3M1D5_9LEPT</name>
<dbReference type="Proteomes" id="UP001209737">
    <property type="component" value="Unassembled WGS sequence"/>
</dbReference>
<feature type="transmembrane region" description="Helical" evidence="1">
    <location>
        <begin position="74"/>
        <end position="95"/>
    </location>
</feature>
<keyword evidence="1" id="KW-0472">Membrane</keyword>
<evidence type="ECO:0000256" key="1">
    <source>
        <dbReference type="SAM" id="Phobius"/>
    </source>
</evidence>
<dbReference type="RefSeq" id="WP_265376208.1">
    <property type="nucleotide sequence ID" value="NZ_JAMQPV010000002.1"/>
</dbReference>
<keyword evidence="1" id="KW-0812">Transmembrane</keyword>
<dbReference type="EMBL" id="JAMQPV010000002">
    <property type="protein sequence ID" value="MCW7463427.1"/>
    <property type="molecule type" value="Genomic_DNA"/>
</dbReference>